<dbReference type="RefSeq" id="WP_229533313.1">
    <property type="nucleotide sequence ID" value="NZ_JAJHJB010000001.1"/>
</dbReference>
<gene>
    <name evidence="1" type="ORF">LMF89_00120</name>
</gene>
<organism evidence="1 2">
    <name type="scientific">Pelosinus baikalensis</name>
    <dbReference type="NCBI Taxonomy" id="2892015"/>
    <lineage>
        <taxon>Bacteria</taxon>
        <taxon>Bacillati</taxon>
        <taxon>Bacillota</taxon>
        <taxon>Negativicutes</taxon>
        <taxon>Selenomonadales</taxon>
        <taxon>Sporomusaceae</taxon>
        <taxon>Pelosinus</taxon>
    </lineage>
</organism>
<proteinExistence type="predicted"/>
<accession>A0ABS8HPS3</accession>
<evidence type="ECO:0000313" key="1">
    <source>
        <dbReference type="EMBL" id="MCC5463764.1"/>
    </source>
</evidence>
<keyword evidence="2" id="KW-1185">Reference proteome</keyword>
<dbReference type="Proteomes" id="UP001165492">
    <property type="component" value="Unassembled WGS sequence"/>
</dbReference>
<dbReference type="EMBL" id="JAJHJB010000001">
    <property type="protein sequence ID" value="MCC5463764.1"/>
    <property type="molecule type" value="Genomic_DNA"/>
</dbReference>
<evidence type="ECO:0000313" key="2">
    <source>
        <dbReference type="Proteomes" id="UP001165492"/>
    </source>
</evidence>
<name>A0ABS8HPS3_9FIRM</name>
<sequence length="45" mass="5667">MTREYMDEKILKIRQQTEEEWVVTKVEYHNYVEEITSIYDRLKND</sequence>
<comment type="caution">
    <text evidence="1">The sequence shown here is derived from an EMBL/GenBank/DDBJ whole genome shotgun (WGS) entry which is preliminary data.</text>
</comment>
<protein>
    <submittedName>
        <fullName evidence="1">Uncharacterized protein</fullName>
    </submittedName>
</protein>
<reference evidence="1" key="1">
    <citation type="submission" date="2021-11" db="EMBL/GenBank/DDBJ databases">
        <title>Description of a new species Pelosinus isolated from the bottom sediments of Lake Baikal.</title>
        <authorList>
            <person name="Zakharyuk A."/>
        </authorList>
    </citation>
    <scope>NUCLEOTIDE SEQUENCE</scope>
    <source>
        <strain evidence="1">Bkl1</strain>
    </source>
</reference>